<keyword evidence="4 9" id="KW-1133">Transmembrane helix</keyword>
<dbReference type="Gene3D" id="1.25.40.10">
    <property type="entry name" value="Tetratricopeptide repeat domain"/>
    <property type="match status" value="1"/>
</dbReference>
<comment type="subcellular location">
    <subcellularLocation>
        <location evidence="1">Cell membrane</location>
        <topology evidence="1">Single-pass type II membrane protein</topology>
    </subcellularLocation>
</comment>
<evidence type="ECO:0000313" key="12">
    <source>
        <dbReference type="Proteomes" id="UP000673447"/>
    </source>
</evidence>
<feature type="domain" description="Ancillary SecYEG translocon subunit/Cell division coordinator CpoB TPR" evidence="10">
    <location>
        <begin position="17"/>
        <end position="212"/>
    </location>
</feature>
<feature type="transmembrane region" description="Helical" evidence="9">
    <location>
        <begin position="25"/>
        <end position="44"/>
    </location>
</feature>
<accession>A0A941AZC4</accession>
<dbReference type="InterPro" id="IPR018704">
    <property type="entry name" value="SecYEG/CpoB_TPR"/>
</dbReference>
<dbReference type="Pfam" id="PF09976">
    <property type="entry name" value="TPR_21"/>
    <property type="match status" value="1"/>
</dbReference>
<evidence type="ECO:0000256" key="6">
    <source>
        <dbReference type="ARBA" id="ARBA00023186"/>
    </source>
</evidence>
<keyword evidence="5 9" id="KW-0472">Membrane</keyword>
<protein>
    <recommendedName>
        <fullName evidence="8">Ancillary SecYEG translocon subunit</fullName>
    </recommendedName>
</protein>
<sequence>MAIDDLLDEHEQSERVRNWLKNNGAGLIGGIALGLAVIFGWQWWDRHQAQQKQQAFQDYATAQASLDKATAAGAGGQKLADLKSVQAEVAKLAAENELYANLAALRLAKAQVESGKRDEAIATLKAIKPTAELKAVVDLRLARLLADAGKHDEALKLIGNATDADSLVARADILAATGKPEQARELYLKALTGMDVAAPQRRLVELKLTDVGGTPPKPAEAT</sequence>
<dbReference type="RefSeq" id="WP_210537264.1">
    <property type="nucleotide sequence ID" value="NZ_JAGKTC010000003.1"/>
</dbReference>
<evidence type="ECO:0000256" key="9">
    <source>
        <dbReference type="SAM" id="Phobius"/>
    </source>
</evidence>
<evidence type="ECO:0000259" key="10">
    <source>
        <dbReference type="Pfam" id="PF09976"/>
    </source>
</evidence>
<evidence type="ECO:0000256" key="8">
    <source>
        <dbReference type="ARBA" id="ARBA00024235"/>
    </source>
</evidence>
<keyword evidence="12" id="KW-1185">Reference proteome</keyword>
<dbReference type="SUPFAM" id="SSF48452">
    <property type="entry name" value="TPR-like"/>
    <property type="match status" value="1"/>
</dbReference>
<keyword evidence="3 9" id="KW-0812">Transmembrane</keyword>
<evidence type="ECO:0000256" key="1">
    <source>
        <dbReference type="ARBA" id="ARBA00004401"/>
    </source>
</evidence>
<dbReference type="InterPro" id="IPR011990">
    <property type="entry name" value="TPR-like_helical_dom_sf"/>
</dbReference>
<comment type="caution">
    <text evidence="11">The sequence shown here is derived from an EMBL/GenBank/DDBJ whole genome shotgun (WGS) entry which is preliminary data.</text>
</comment>
<dbReference type="Proteomes" id="UP000673447">
    <property type="component" value="Unassembled WGS sequence"/>
</dbReference>
<dbReference type="InterPro" id="IPR026039">
    <property type="entry name" value="YfgM"/>
</dbReference>
<reference evidence="11" key="1">
    <citation type="journal article" date="2016" name="Int. J. Syst. Evol. Microbiol.">
        <title>Pseudoxanthomonas helianthi sp. nov., isolated from roots of Jerusalem artichoke (Helianthus tuberosus).</title>
        <authorList>
            <person name="Kittiwongwattana C."/>
            <person name="Thawai C."/>
        </authorList>
    </citation>
    <scope>NUCLEOTIDE SEQUENCE</scope>
    <source>
        <strain evidence="11">110414</strain>
    </source>
</reference>
<proteinExistence type="inferred from homology"/>
<name>A0A941AZC4_9GAMM</name>
<dbReference type="PANTHER" id="PTHR38035">
    <property type="entry name" value="UPF0070 PROTEIN YFGM"/>
    <property type="match status" value="1"/>
</dbReference>
<comment type="similarity">
    <text evidence="7">Belongs to the YfgM family.</text>
</comment>
<dbReference type="EMBL" id="JAGKTC010000003">
    <property type="protein sequence ID" value="MBP3985398.1"/>
    <property type="molecule type" value="Genomic_DNA"/>
</dbReference>
<evidence type="ECO:0000256" key="3">
    <source>
        <dbReference type="ARBA" id="ARBA00022692"/>
    </source>
</evidence>
<keyword evidence="2" id="KW-1003">Cell membrane</keyword>
<evidence type="ECO:0000256" key="5">
    <source>
        <dbReference type="ARBA" id="ARBA00023136"/>
    </source>
</evidence>
<evidence type="ECO:0000256" key="2">
    <source>
        <dbReference type="ARBA" id="ARBA00022475"/>
    </source>
</evidence>
<organism evidence="11 12">
    <name type="scientific">Pseudoxanthomonas helianthi</name>
    <dbReference type="NCBI Taxonomy" id="1453541"/>
    <lineage>
        <taxon>Bacteria</taxon>
        <taxon>Pseudomonadati</taxon>
        <taxon>Pseudomonadota</taxon>
        <taxon>Gammaproteobacteria</taxon>
        <taxon>Lysobacterales</taxon>
        <taxon>Lysobacteraceae</taxon>
        <taxon>Pseudoxanthomonas</taxon>
    </lineage>
</organism>
<keyword evidence="6" id="KW-0143">Chaperone</keyword>
<gene>
    <name evidence="11" type="ORF">J5837_13380</name>
</gene>
<dbReference type="PIRSF" id="PIRSF006170">
    <property type="entry name" value="YfgM"/>
    <property type="match status" value="1"/>
</dbReference>
<dbReference type="AlphaFoldDB" id="A0A941AZC4"/>
<reference evidence="11" key="2">
    <citation type="submission" date="2021-03" db="EMBL/GenBank/DDBJ databases">
        <authorList>
            <person name="Cao W."/>
        </authorList>
    </citation>
    <scope>NUCLEOTIDE SEQUENCE</scope>
    <source>
        <strain evidence="11">110414</strain>
    </source>
</reference>
<dbReference type="PANTHER" id="PTHR38035:SF1">
    <property type="entry name" value="ANCILLARY SECYEG TRANSLOCON SUBUNIT"/>
    <property type="match status" value="1"/>
</dbReference>
<evidence type="ECO:0000256" key="7">
    <source>
        <dbReference type="ARBA" id="ARBA00024197"/>
    </source>
</evidence>
<dbReference type="GO" id="GO:0005886">
    <property type="term" value="C:plasma membrane"/>
    <property type="evidence" value="ECO:0007669"/>
    <property type="project" value="UniProtKB-SubCell"/>
</dbReference>
<evidence type="ECO:0000313" key="11">
    <source>
        <dbReference type="EMBL" id="MBP3985398.1"/>
    </source>
</evidence>
<dbReference type="GO" id="GO:0044877">
    <property type="term" value="F:protein-containing complex binding"/>
    <property type="evidence" value="ECO:0007669"/>
    <property type="project" value="InterPro"/>
</dbReference>
<evidence type="ECO:0000256" key="4">
    <source>
        <dbReference type="ARBA" id="ARBA00022989"/>
    </source>
</evidence>